<feature type="domain" description="POTRA" evidence="10">
    <location>
        <begin position="93"/>
        <end position="173"/>
    </location>
</feature>
<evidence type="ECO:0000259" key="10">
    <source>
        <dbReference type="PROSITE" id="PS51779"/>
    </source>
</evidence>
<dbReference type="InterPro" id="IPR000184">
    <property type="entry name" value="Bac_surfAg_D15"/>
</dbReference>
<feature type="chain" id="PRO_5044898909" description="Outer membrane protein assembly factor BamA" evidence="8">
    <location>
        <begin position="22"/>
        <end position="783"/>
    </location>
</feature>
<evidence type="ECO:0000256" key="6">
    <source>
        <dbReference type="ARBA" id="ARBA00023136"/>
    </source>
</evidence>
<dbReference type="Pfam" id="PF07244">
    <property type="entry name" value="POTRA"/>
    <property type="match status" value="5"/>
</dbReference>
<evidence type="ECO:0000256" key="7">
    <source>
        <dbReference type="ARBA" id="ARBA00023237"/>
    </source>
</evidence>
<dbReference type="InterPro" id="IPR039910">
    <property type="entry name" value="D15-like"/>
</dbReference>
<evidence type="ECO:0000256" key="2">
    <source>
        <dbReference type="ARBA" id="ARBA00022452"/>
    </source>
</evidence>
<evidence type="ECO:0000256" key="4">
    <source>
        <dbReference type="ARBA" id="ARBA00022729"/>
    </source>
</evidence>
<feature type="domain" description="POTRA" evidence="10">
    <location>
        <begin position="176"/>
        <end position="265"/>
    </location>
</feature>
<accession>A0ABY4E700</accession>
<dbReference type="PANTHER" id="PTHR12815">
    <property type="entry name" value="SORTING AND ASSEMBLY MACHINERY SAMM50 PROTEIN FAMILY MEMBER"/>
    <property type="match status" value="1"/>
</dbReference>
<dbReference type="InterPro" id="IPR010827">
    <property type="entry name" value="BamA/TamA_POTRA"/>
</dbReference>
<dbReference type="PROSITE" id="PS51779">
    <property type="entry name" value="POTRA"/>
    <property type="match status" value="5"/>
</dbReference>
<dbReference type="Pfam" id="PF01103">
    <property type="entry name" value="Omp85"/>
    <property type="match status" value="1"/>
</dbReference>
<evidence type="ECO:0000256" key="1">
    <source>
        <dbReference type="ARBA" id="ARBA00004370"/>
    </source>
</evidence>
<keyword evidence="7 8" id="KW-0998">Cell outer membrane</keyword>
<feature type="domain" description="POTRA" evidence="10">
    <location>
        <begin position="268"/>
        <end position="347"/>
    </location>
</feature>
<sequence length="783" mass="87613" precursor="true">MKLKLIAASIVGLGMSTAAWAVEPFTIQDIRIEGLQRTEPTTVFSYLPVQVGDRFSDAQAQAIIKDLYATGFFDDVQVETMGNQVLLTVVERPVVTDLRVSGGKAIKNDLIRTNLQNFGLATSQTFDEAILAQAVEGLKREYANRGKYDAKITPKVTRLDRNRVEVELTIDEGETTTIKNIEFDGNEHYSDRTLRNQISHTESGLFTWFRKSNRFSQEKMPADLESLSDFYQNRGYFDFKVTNAEVLPNPDDKTELNMKISVNEGQRYRFGTVDIVGDLLDVPAEEINDLNKIKAGKLYERNKVMELVRDVQSTMGNYGYAYTSVEVQPRPNAADATVDFTVMVNPGRKIYVNQINIAGNNKTRDEVVRRELRQMENATYDQAKINRSKERIQQLGYFDNVKVDAVPVQNSPDQVNLDMAMTERSTGSIDAALGYVQDDGIVLSGGIAQDNLFGTGKSASLRLSNSSSSKAAAISFTDPYFTPDGVSLGYDVFYREYDAREAEVSNYKTSTAGVGIRMGVPVTEYDRVNFGFTPEWMKLKLYEGAPARYTEFVEKYDGKGSMGADFLTLKANVGWGRNKTDSALWPTRGYIMKANAEIGLPGGDIQYYKLTHGQTWFFPLSKNLTLMLNGEVGYADGYGKTDELPFFHNFYGGGLGSVRGYESSSLGPKEPNGYDNDYDYMGGNMKAVANAELLFPLPGIKDQRSVRLSLFADAGSVWDNDLHDKHDNTKYKSTFTEELRYSAGAAFTWLSPMGPLKFSYAYPLNKKDGDEEQRFQFQLGTTF</sequence>
<evidence type="ECO:0000256" key="8">
    <source>
        <dbReference type="HAMAP-Rule" id="MF_01430"/>
    </source>
</evidence>
<gene>
    <name evidence="8 11" type="primary">bamA</name>
    <name evidence="11" type="ORF">LVJ82_06730</name>
</gene>
<dbReference type="EMBL" id="CP091511">
    <property type="protein sequence ID" value="UOO90660.1"/>
    <property type="molecule type" value="Genomic_DNA"/>
</dbReference>
<keyword evidence="5 8" id="KW-0677">Repeat</keyword>
<dbReference type="NCBIfam" id="TIGR03303">
    <property type="entry name" value="OM_YaeT"/>
    <property type="match status" value="1"/>
</dbReference>
<evidence type="ECO:0000313" key="12">
    <source>
        <dbReference type="Proteomes" id="UP000832011"/>
    </source>
</evidence>
<dbReference type="HAMAP" id="MF_01430">
    <property type="entry name" value="OM_assembly_BamA"/>
    <property type="match status" value="1"/>
</dbReference>
<name>A0ABY4E700_9NEIS</name>
<comment type="function">
    <text evidence="8">Part of the outer membrane protein assembly complex, which is involved in assembly and insertion of beta-barrel proteins into the outer membrane.</text>
</comment>
<proteinExistence type="inferred from homology"/>
<dbReference type="Gene3D" id="3.10.20.310">
    <property type="entry name" value="membrane protein fhac"/>
    <property type="match status" value="5"/>
</dbReference>
<organism evidence="11 12">
    <name type="scientific">Vitreoscilla massiliensis</name>
    <dbReference type="NCBI Taxonomy" id="1689272"/>
    <lineage>
        <taxon>Bacteria</taxon>
        <taxon>Pseudomonadati</taxon>
        <taxon>Pseudomonadota</taxon>
        <taxon>Betaproteobacteria</taxon>
        <taxon>Neisseriales</taxon>
        <taxon>Neisseriaceae</taxon>
        <taxon>Vitreoscilla</taxon>
    </lineage>
</organism>
<dbReference type="InterPro" id="IPR023707">
    <property type="entry name" value="OM_assembly_BamA"/>
</dbReference>
<comment type="similarity">
    <text evidence="8">Belongs to the BamA family.</text>
</comment>
<dbReference type="PIRSF" id="PIRSF006076">
    <property type="entry name" value="OM_assembly_OMP85"/>
    <property type="match status" value="1"/>
</dbReference>
<evidence type="ECO:0000256" key="3">
    <source>
        <dbReference type="ARBA" id="ARBA00022692"/>
    </source>
</evidence>
<feature type="domain" description="POTRA" evidence="10">
    <location>
        <begin position="25"/>
        <end position="92"/>
    </location>
</feature>
<protein>
    <recommendedName>
        <fullName evidence="8 9">Outer membrane protein assembly factor BamA</fullName>
    </recommendedName>
</protein>
<keyword evidence="3 8" id="KW-0812">Transmembrane</keyword>
<dbReference type="InterPro" id="IPR034746">
    <property type="entry name" value="POTRA"/>
</dbReference>
<feature type="domain" description="POTRA" evidence="10">
    <location>
        <begin position="350"/>
        <end position="424"/>
    </location>
</feature>
<dbReference type="Proteomes" id="UP000832011">
    <property type="component" value="Chromosome"/>
</dbReference>
<reference evidence="11 12" key="1">
    <citation type="journal article" date="2022" name="Res Sq">
        <title>Evolution of multicellular longitudinally dividing oral cavity symbionts (Neisseriaceae).</title>
        <authorList>
            <person name="Nyongesa S."/>
            <person name="Weber P."/>
            <person name="Bernet E."/>
            <person name="Pullido F."/>
            <person name="Nieckarz M."/>
            <person name="Delaby M."/>
            <person name="Nieves C."/>
            <person name="Viehboeck T."/>
            <person name="Krause N."/>
            <person name="Rivera-Millot A."/>
            <person name="Nakamura A."/>
            <person name="Vischer N."/>
            <person name="VanNieuwenhze M."/>
            <person name="Brun Y."/>
            <person name="Cava F."/>
            <person name="Bulgheresi S."/>
            <person name="Veyrier F."/>
        </authorList>
    </citation>
    <scope>NUCLEOTIDE SEQUENCE [LARGE SCALE GENOMIC DNA]</scope>
    <source>
        <strain evidence="11 12">SN4</strain>
    </source>
</reference>
<keyword evidence="2 8" id="KW-1134">Transmembrane beta strand</keyword>
<dbReference type="Gene3D" id="2.40.160.50">
    <property type="entry name" value="membrane protein fhac: a member of the omp85/tpsb transporter family"/>
    <property type="match status" value="1"/>
</dbReference>
<evidence type="ECO:0000256" key="5">
    <source>
        <dbReference type="ARBA" id="ARBA00022737"/>
    </source>
</evidence>
<dbReference type="RefSeq" id="WP_058304984.1">
    <property type="nucleotide sequence ID" value="NZ_CABKVG010000005.1"/>
</dbReference>
<evidence type="ECO:0000313" key="11">
    <source>
        <dbReference type="EMBL" id="UOO90660.1"/>
    </source>
</evidence>
<keyword evidence="6 8" id="KW-0472">Membrane</keyword>
<comment type="subunit">
    <text evidence="8">Part of the Bam complex.</text>
</comment>
<comment type="subcellular location">
    <subcellularLocation>
        <location evidence="8">Cell outer membrane</location>
    </subcellularLocation>
    <subcellularLocation>
        <location evidence="1">Membrane</location>
    </subcellularLocation>
</comment>
<keyword evidence="4 8" id="KW-0732">Signal</keyword>
<keyword evidence="12" id="KW-1185">Reference proteome</keyword>
<dbReference type="PANTHER" id="PTHR12815:SF23">
    <property type="entry name" value="OUTER MEMBRANE PROTEIN ASSEMBLY FACTOR BAMA"/>
    <property type="match status" value="1"/>
</dbReference>
<evidence type="ECO:0000256" key="9">
    <source>
        <dbReference type="NCBIfam" id="TIGR03303"/>
    </source>
</evidence>
<feature type="signal peptide" evidence="8">
    <location>
        <begin position="1"/>
        <end position="21"/>
    </location>
</feature>